<accession>A0A4S2LY83</accession>
<feature type="compositionally biased region" description="Polar residues" evidence="3">
    <location>
        <begin position="299"/>
        <end position="313"/>
    </location>
</feature>
<dbReference type="FunFam" id="2.170.150.20:FF:000007">
    <property type="entry name" value="Protein cereblon"/>
    <property type="match status" value="1"/>
</dbReference>
<evidence type="ECO:0000313" key="6">
    <source>
        <dbReference type="Proteomes" id="UP000308267"/>
    </source>
</evidence>
<dbReference type="STRING" id="147828.A0A4S2LY83"/>
<feature type="region of interest" description="Disordered" evidence="3">
    <location>
        <begin position="230"/>
        <end position="270"/>
    </location>
</feature>
<evidence type="ECO:0000259" key="4">
    <source>
        <dbReference type="PROSITE" id="PS51788"/>
    </source>
</evidence>
<dbReference type="Gene3D" id="1.20.58.1480">
    <property type="match status" value="1"/>
</dbReference>
<evidence type="ECO:0000256" key="2">
    <source>
        <dbReference type="ARBA" id="ARBA00022833"/>
    </source>
</evidence>
<feature type="compositionally biased region" description="Basic residues" evidence="3">
    <location>
        <begin position="244"/>
        <end position="254"/>
    </location>
</feature>
<protein>
    <recommendedName>
        <fullName evidence="4">CULT domain-containing protein</fullName>
    </recommendedName>
</protein>
<dbReference type="Proteomes" id="UP000308267">
    <property type="component" value="Unassembled WGS sequence"/>
</dbReference>
<dbReference type="Gene3D" id="2.30.130.40">
    <property type="entry name" value="LON domain-like"/>
    <property type="match status" value="1"/>
</dbReference>
<feature type="region of interest" description="Disordered" evidence="3">
    <location>
        <begin position="299"/>
        <end position="318"/>
    </location>
</feature>
<reference evidence="5 6" key="1">
    <citation type="journal article" date="2019" name="BMC Genomics">
        <title>New insights from Opisthorchis felineus genome: update on genomics of the epidemiologically important liver flukes.</title>
        <authorList>
            <person name="Ershov N.I."/>
            <person name="Mordvinov V.A."/>
            <person name="Prokhortchouk E.B."/>
            <person name="Pakharukova M.Y."/>
            <person name="Gunbin K.V."/>
            <person name="Ustyantsev K."/>
            <person name="Genaev M.A."/>
            <person name="Blinov A.G."/>
            <person name="Mazur A."/>
            <person name="Boulygina E."/>
            <person name="Tsygankova S."/>
            <person name="Khrameeva E."/>
            <person name="Chekanov N."/>
            <person name="Fan G."/>
            <person name="Xiao A."/>
            <person name="Zhang H."/>
            <person name="Xu X."/>
            <person name="Yang H."/>
            <person name="Solovyev V."/>
            <person name="Lee S.M."/>
            <person name="Liu X."/>
            <person name="Afonnikov D.A."/>
            <person name="Skryabin K.G."/>
        </authorList>
    </citation>
    <scope>NUCLEOTIDE SEQUENCE [LARGE SCALE GENOMIC DNA]</scope>
    <source>
        <strain evidence="5">AK-0245</strain>
        <tissue evidence="5">Whole organism</tissue>
    </source>
</reference>
<keyword evidence="1" id="KW-0479">Metal-binding</keyword>
<name>A0A4S2LY83_OPIFE</name>
<dbReference type="InterPro" id="IPR004910">
    <property type="entry name" value="Yippee/Mis18/Cereblon"/>
</dbReference>
<dbReference type="PROSITE" id="PS51788">
    <property type="entry name" value="CULT"/>
    <property type="match status" value="1"/>
</dbReference>
<gene>
    <name evidence="5" type="ORF">CRM22_004186</name>
</gene>
<keyword evidence="2" id="KW-0862">Zinc</keyword>
<comment type="caution">
    <text evidence="5">The sequence shown here is derived from an EMBL/GenBank/DDBJ whole genome shotgun (WGS) entry which is preliminary data.</text>
</comment>
<dbReference type="Gene3D" id="2.170.150.20">
    <property type="entry name" value="Peptide methionine sulfoxide reductase"/>
    <property type="match status" value="1"/>
</dbReference>
<organism evidence="5 6">
    <name type="scientific">Opisthorchis felineus</name>
    <dbReference type="NCBI Taxonomy" id="147828"/>
    <lineage>
        <taxon>Eukaryota</taxon>
        <taxon>Metazoa</taxon>
        <taxon>Spiralia</taxon>
        <taxon>Lophotrochozoa</taxon>
        <taxon>Platyhelminthes</taxon>
        <taxon>Trematoda</taxon>
        <taxon>Digenea</taxon>
        <taxon>Opisthorchiida</taxon>
        <taxon>Opisthorchiata</taxon>
        <taxon>Opisthorchiidae</taxon>
        <taxon>Opisthorchis</taxon>
    </lineage>
</organism>
<dbReference type="InterPro" id="IPR046336">
    <property type="entry name" value="Lon_prtase_N_sf"/>
</dbReference>
<sequence>MKVLPIVIVSQRTHRIGSSMWDGGRAVVPSVSDDNETPAPRGEEIYASEINFDRALPGLHKYLGVNLVQVSGRTFLEPGSETHMFAFYRSGVILVPGQSLPLTPYGPFESNLLQKVNREKLPLIFLPGCFDNVASLEDLVEFVGTTADLVAIHIPSEDEEGGMHAIFVGRQRIRINKVTRDESYPLLCFGTILPELSVDREMATNPLGWGLVPRSWSRFGMDPCPIRRKASETDLLPVPETSHVRRRSRRRSRHSRDSTSSSSSSTYYSATGFVPPGNPLSMFDSRLSTWRHFGPVNTVSITSPCSSPNSRLAESSEELDVDPVHTSAPELSSKCPLPAGTAESTVETQQDVVGQEETANIVGPKKQSHLSGARPEPDDVVTEDVELIMDWAVDRVGRPFRYRIRQPCHPRLPCRRDVLAATGECFATLPIWVYRQYDVSYLVAAIQTELVNWNDTWVVDHFRPDLAVPFSYWLVQNLPMPGPLKAHILSINHVVPRLRALLDVIRRSAACVCVLCDCNITSSRHIICLAQEGSFQTYVNPAGVLHDIVTVSQVTHNSVSLVGSPSEEYSWFPGYSWTIANCTSCSHHLGWLFNAVKEELRPRRFWGIRRDAIVPGLINSTAWRPCI</sequence>
<dbReference type="OrthoDB" id="267517at2759"/>
<keyword evidence="6" id="KW-1185">Reference proteome</keyword>
<feature type="compositionally biased region" description="Low complexity" evidence="3">
    <location>
        <begin position="258"/>
        <end position="269"/>
    </location>
</feature>
<dbReference type="EMBL" id="SJOL01006358">
    <property type="protein sequence ID" value="TGZ68576.1"/>
    <property type="molecule type" value="Genomic_DNA"/>
</dbReference>
<dbReference type="InterPro" id="IPR034750">
    <property type="entry name" value="CULT"/>
</dbReference>
<evidence type="ECO:0000256" key="3">
    <source>
        <dbReference type="SAM" id="MobiDB-lite"/>
    </source>
</evidence>
<evidence type="ECO:0000313" key="5">
    <source>
        <dbReference type="EMBL" id="TGZ68576.1"/>
    </source>
</evidence>
<proteinExistence type="predicted"/>
<dbReference type="AlphaFoldDB" id="A0A4S2LY83"/>
<dbReference type="CDD" id="cd15777">
    <property type="entry name" value="CRBN_C_like"/>
    <property type="match status" value="1"/>
</dbReference>
<evidence type="ECO:0000256" key="1">
    <source>
        <dbReference type="ARBA" id="ARBA00022723"/>
    </source>
</evidence>
<dbReference type="Pfam" id="PF03226">
    <property type="entry name" value="Yippee-Mis18"/>
    <property type="match status" value="1"/>
</dbReference>
<feature type="domain" description="CULT" evidence="4">
    <location>
        <begin position="508"/>
        <end position="617"/>
    </location>
</feature>
<dbReference type="GO" id="GO:0046872">
    <property type="term" value="F:metal ion binding"/>
    <property type="evidence" value="ECO:0007669"/>
    <property type="project" value="UniProtKB-KW"/>
</dbReference>